<comment type="similarity">
    <text evidence="4">In the C-terminal section; belongs to the glycosyl hydrolase 73 family.</text>
</comment>
<dbReference type="InterPro" id="IPR013377">
    <property type="entry name" value="FlgJ"/>
</dbReference>
<feature type="domain" description="Mannosyl-glycoprotein endo-beta-N-acetylglucosamidase-like" evidence="12">
    <location>
        <begin position="199"/>
        <end position="362"/>
    </location>
</feature>
<dbReference type="EMBL" id="FOUI01000013">
    <property type="protein sequence ID" value="SFM72611.1"/>
    <property type="molecule type" value="Genomic_DNA"/>
</dbReference>
<keyword evidence="9" id="KW-0326">Glycosidase</keyword>
<keyword evidence="8" id="KW-0378">Hydrolase</keyword>
<evidence type="ECO:0000256" key="10">
    <source>
        <dbReference type="ARBA" id="ARBA00023316"/>
    </source>
</evidence>
<evidence type="ECO:0000256" key="11">
    <source>
        <dbReference type="ARBA" id="ARBA00030835"/>
    </source>
</evidence>
<organism evidence="13 14">
    <name type="scientific">Halopseudomonas yangmingensis</name>
    <dbReference type="NCBI Taxonomy" id="1720063"/>
    <lineage>
        <taxon>Bacteria</taxon>
        <taxon>Pseudomonadati</taxon>
        <taxon>Pseudomonadota</taxon>
        <taxon>Gammaproteobacteria</taxon>
        <taxon>Pseudomonadales</taxon>
        <taxon>Pseudomonadaceae</taxon>
        <taxon>Halopseudomonas</taxon>
    </lineage>
</organism>
<evidence type="ECO:0000256" key="1">
    <source>
        <dbReference type="ARBA" id="ARBA00002954"/>
    </source>
</evidence>
<dbReference type="AlphaFoldDB" id="A0A1I4T7L2"/>
<keyword evidence="13" id="KW-0969">Cilium</keyword>
<keyword evidence="13" id="KW-0966">Cell projection</keyword>
<dbReference type="OrthoDB" id="289937at2"/>
<keyword evidence="13" id="KW-0282">Flagellum</keyword>
<dbReference type="Proteomes" id="UP000243629">
    <property type="component" value="Unassembled WGS sequence"/>
</dbReference>
<gene>
    <name evidence="13" type="ORF">SAMN05216217_11342</name>
</gene>
<reference evidence="14" key="1">
    <citation type="submission" date="2016-10" db="EMBL/GenBank/DDBJ databases">
        <authorList>
            <person name="Varghese N."/>
            <person name="Submissions S."/>
        </authorList>
    </citation>
    <scope>NUCLEOTIDE SEQUENCE [LARGE SCALE GENOMIC DNA]</scope>
    <source>
        <strain evidence="14">DSM 24213</strain>
    </source>
</reference>
<dbReference type="Gene3D" id="2.10.70.40">
    <property type="entry name" value="peptidoglycan hydrolase"/>
    <property type="match status" value="1"/>
</dbReference>
<dbReference type="Gene3D" id="1.10.530.10">
    <property type="match status" value="1"/>
</dbReference>
<evidence type="ECO:0000313" key="13">
    <source>
        <dbReference type="EMBL" id="SFM72611.1"/>
    </source>
</evidence>
<evidence type="ECO:0000256" key="3">
    <source>
        <dbReference type="ARBA" id="ARBA00006880"/>
    </source>
</evidence>
<dbReference type="InterPro" id="IPR019301">
    <property type="entry name" value="Flagellar_prot_FlgJ_N"/>
</dbReference>
<dbReference type="InterPro" id="IPR023346">
    <property type="entry name" value="Lysozyme-like_dom_sf"/>
</dbReference>
<dbReference type="PANTHER" id="PTHR33308:SF9">
    <property type="entry name" value="PEPTIDOGLYCAN HYDROLASE FLGJ"/>
    <property type="match status" value="1"/>
</dbReference>
<comment type="similarity">
    <text evidence="3">In the N-terminal section; belongs to the FlgJ family.</text>
</comment>
<evidence type="ECO:0000256" key="4">
    <source>
        <dbReference type="ARBA" id="ARBA00007974"/>
    </source>
</evidence>
<evidence type="ECO:0000313" key="14">
    <source>
        <dbReference type="Proteomes" id="UP000243629"/>
    </source>
</evidence>
<dbReference type="Pfam" id="PF10135">
    <property type="entry name" value="Rod-binding"/>
    <property type="match status" value="1"/>
</dbReference>
<keyword evidence="7" id="KW-1005">Bacterial flagellum biogenesis</keyword>
<keyword evidence="10" id="KW-0961">Cell wall biogenesis/degradation</keyword>
<sequence length="375" mass="40689">MSSVGSNLSYTDLNAMQQLKSGKQANDPGTLRRVAQQFESLFLNMMVKSMRDANEVFAEGNPLNSSQTRFYQDMHDNQLTMHLAESQGIGLADVMVRQLNKDKGDKAPAAGPAAPAVDQSAMLARRRLAMVSRNPALLGEAPVADSKSAGNTPQPLIDGLPSKNEKFTAMGSAPASADWQPLRARLAAERLLPGSSSRVDNANAPQRFSSPQEFAANMLPMAERAAERLGIDPHWLVAQAALETGWGKSIIKGPQGSSHNLFGIKAHGGWQGESASVMTHEYRDGVKGAERASFRSYESFEQSFDDYVDFLQNNGRYRKALQVSGDPSAFFRELQAAGYATDPQYARKVNQIARQLLGDQRLAQQTAASGAEGRV</sequence>
<evidence type="ECO:0000256" key="8">
    <source>
        <dbReference type="ARBA" id="ARBA00022801"/>
    </source>
</evidence>
<dbReference type="GO" id="GO:0044780">
    <property type="term" value="P:bacterial-type flagellum assembly"/>
    <property type="evidence" value="ECO:0007669"/>
    <property type="project" value="InterPro"/>
</dbReference>
<dbReference type="PANTHER" id="PTHR33308">
    <property type="entry name" value="PEPTIDOGLYCAN HYDROLASE FLGJ"/>
    <property type="match status" value="1"/>
</dbReference>
<evidence type="ECO:0000259" key="12">
    <source>
        <dbReference type="SMART" id="SM00047"/>
    </source>
</evidence>
<dbReference type="InterPro" id="IPR002901">
    <property type="entry name" value="MGlyc_endo_b_GlcNAc-like_dom"/>
</dbReference>
<dbReference type="GO" id="GO:0042597">
    <property type="term" value="C:periplasmic space"/>
    <property type="evidence" value="ECO:0007669"/>
    <property type="project" value="UniProtKB-SubCell"/>
</dbReference>
<dbReference type="GO" id="GO:0004040">
    <property type="term" value="F:amidase activity"/>
    <property type="evidence" value="ECO:0007669"/>
    <property type="project" value="InterPro"/>
</dbReference>
<dbReference type="Pfam" id="PF01832">
    <property type="entry name" value="Glucosaminidase"/>
    <property type="match status" value="1"/>
</dbReference>
<proteinExistence type="inferred from homology"/>
<evidence type="ECO:0000256" key="5">
    <source>
        <dbReference type="ARBA" id="ARBA00013433"/>
    </source>
</evidence>
<name>A0A1I4T7L2_9GAMM</name>
<keyword evidence="6" id="KW-0574">Periplasm</keyword>
<dbReference type="GO" id="GO:0016798">
    <property type="term" value="F:hydrolase activity, acting on glycosyl bonds"/>
    <property type="evidence" value="ECO:0007669"/>
    <property type="project" value="UniProtKB-KW"/>
</dbReference>
<evidence type="ECO:0000256" key="2">
    <source>
        <dbReference type="ARBA" id="ARBA00004418"/>
    </source>
</evidence>
<comment type="subcellular location">
    <subcellularLocation>
        <location evidence="2">Periplasm</location>
    </subcellularLocation>
</comment>
<protein>
    <recommendedName>
        <fullName evidence="5">Peptidoglycan hydrolase FlgJ</fullName>
    </recommendedName>
    <alternativeName>
        <fullName evidence="11">Muramidase FlgJ</fullName>
    </alternativeName>
</protein>
<accession>A0A1I4T7L2</accession>
<keyword evidence="14" id="KW-1185">Reference proteome</keyword>
<dbReference type="STRING" id="1720063.SAMN05216217_11342"/>
<dbReference type="InterPro" id="IPR051056">
    <property type="entry name" value="Glycosyl_Hydrolase_73"/>
</dbReference>
<dbReference type="SUPFAM" id="SSF53955">
    <property type="entry name" value="Lysozyme-like"/>
    <property type="match status" value="1"/>
</dbReference>
<dbReference type="NCBIfam" id="TIGR02541">
    <property type="entry name" value="flagell_FlgJ"/>
    <property type="match status" value="1"/>
</dbReference>
<comment type="function">
    <text evidence="1">Flagellum-specific muramidase which hydrolyzes the peptidoglycan layer to assemble the rod structure in the periplasmic space.</text>
</comment>
<evidence type="ECO:0000256" key="7">
    <source>
        <dbReference type="ARBA" id="ARBA00022795"/>
    </source>
</evidence>
<dbReference type="SMART" id="SM00047">
    <property type="entry name" value="LYZ2"/>
    <property type="match status" value="1"/>
</dbReference>
<dbReference type="GO" id="GO:0071555">
    <property type="term" value="P:cell wall organization"/>
    <property type="evidence" value="ECO:0007669"/>
    <property type="project" value="UniProtKB-KW"/>
</dbReference>
<dbReference type="GO" id="GO:0071973">
    <property type="term" value="P:bacterial-type flagellum-dependent cell motility"/>
    <property type="evidence" value="ECO:0007669"/>
    <property type="project" value="TreeGrafter"/>
</dbReference>
<dbReference type="RefSeq" id="WP_093477291.1">
    <property type="nucleotide sequence ID" value="NZ_FOUI01000013.1"/>
</dbReference>
<evidence type="ECO:0000256" key="9">
    <source>
        <dbReference type="ARBA" id="ARBA00023295"/>
    </source>
</evidence>
<evidence type="ECO:0000256" key="6">
    <source>
        <dbReference type="ARBA" id="ARBA00022764"/>
    </source>
</evidence>